<feature type="compositionally biased region" description="Low complexity" evidence="1">
    <location>
        <begin position="268"/>
        <end position="277"/>
    </location>
</feature>
<dbReference type="Proteomes" id="UP000002630">
    <property type="component" value="Linkage Group LG13"/>
</dbReference>
<feature type="compositionally biased region" description="Gly residues" evidence="1">
    <location>
        <begin position="178"/>
        <end position="191"/>
    </location>
</feature>
<feature type="region of interest" description="Disordered" evidence="1">
    <location>
        <begin position="247"/>
        <end position="409"/>
    </location>
</feature>
<accession>D7FJY7</accession>
<dbReference type="OrthoDB" id="10472693at2759"/>
<feature type="region of interest" description="Disordered" evidence="1">
    <location>
        <begin position="1"/>
        <end position="65"/>
    </location>
</feature>
<feature type="region of interest" description="Disordered" evidence="1">
    <location>
        <begin position="161"/>
        <end position="218"/>
    </location>
</feature>
<feature type="compositionally biased region" description="Low complexity" evidence="1">
    <location>
        <begin position="293"/>
        <end position="304"/>
    </location>
</feature>
<sequence length="479" mass="49773">MPAMKGSKLPPARSPKARLPPVAIGSKQHKEKDLEGQGREKEEEEESQQHEKTTSSLPQQGEAHTEELGVQDALVHLNQVSRELRDAREMSDELLDIITRTNPTTYQEILNSTKNTKLRDIMKKAKTTTGDTTPEGFRRISALIQDNNQVLTRECHRQMASLGDERASGSSLTDAGVQAGGSGSGGDGTGGASSAPPPSLGDNGNSDHAGERVPDGEGAATLPDLALVQNMAVADALPRFVNALLHQKEQEQQQQQQSGVPKFTFGKAGSAPSSPSGRKTVATSTDDDETGGAAAAAAAAVAAATVSPARCGESYTSARRGGGGGGGGGGGVKAIPNPDGGGNFRESSGPGPQGPRCPACEEEDAAVQRGALEGCQGEGEGGTVVGSGDEEGQEKNKGQQYEEEERPAALREMETQVRKSLNVLWMSEGWDGVTRRRESATAGPLAEASRATTLGETNAAVAADRDPTPPTDIVISVGR</sequence>
<protein>
    <submittedName>
        <fullName evidence="2">Uncharacterized protein</fullName>
    </submittedName>
</protein>
<dbReference type="AlphaFoldDB" id="D7FJY7"/>
<evidence type="ECO:0000313" key="3">
    <source>
        <dbReference type="Proteomes" id="UP000002630"/>
    </source>
</evidence>
<proteinExistence type="predicted"/>
<dbReference type="EMBL" id="FN647992">
    <property type="protein sequence ID" value="CBJ49076.1"/>
    <property type="molecule type" value="Genomic_DNA"/>
</dbReference>
<gene>
    <name evidence="2" type="ORF">Esi_0139_0005</name>
</gene>
<keyword evidence="3" id="KW-1185">Reference proteome</keyword>
<evidence type="ECO:0000313" key="2">
    <source>
        <dbReference type="EMBL" id="CBJ49076.1"/>
    </source>
</evidence>
<feature type="region of interest" description="Disordered" evidence="1">
    <location>
        <begin position="432"/>
        <end position="479"/>
    </location>
</feature>
<feature type="compositionally biased region" description="Gly residues" evidence="1">
    <location>
        <begin position="320"/>
        <end position="332"/>
    </location>
</feature>
<reference evidence="2 3" key="1">
    <citation type="journal article" date="2010" name="Nature">
        <title>The Ectocarpus genome and the independent evolution of multicellularity in brown algae.</title>
        <authorList>
            <person name="Cock J.M."/>
            <person name="Sterck L."/>
            <person name="Rouze P."/>
            <person name="Scornet D."/>
            <person name="Allen A.E."/>
            <person name="Amoutzias G."/>
            <person name="Anthouard V."/>
            <person name="Artiguenave F."/>
            <person name="Aury J.M."/>
            <person name="Badger J.H."/>
            <person name="Beszteri B."/>
            <person name="Billiau K."/>
            <person name="Bonnet E."/>
            <person name="Bothwell J.H."/>
            <person name="Bowler C."/>
            <person name="Boyen C."/>
            <person name="Brownlee C."/>
            <person name="Carrano C.J."/>
            <person name="Charrier B."/>
            <person name="Cho G.Y."/>
            <person name="Coelho S.M."/>
            <person name="Collen J."/>
            <person name="Corre E."/>
            <person name="Da Silva C."/>
            <person name="Delage L."/>
            <person name="Delaroque N."/>
            <person name="Dittami S.M."/>
            <person name="Doulbeau S."/>
            <person name="Elias M."/>
            <person name="Farnham G."/>
            <person name="Gachon C.M."/>
            <person name="Gschloessl B."/>
            <person name="Heesch S."/>
            <person name="Jabbari K."/>
            <person name="Jubin C."/>
            <person name="Kawai H."/>
            <person name="Kimura K."/>
            <person name="Kloareg B."/>
            <person name="Kupper F.C."/>
            <person name="Lang D."/>
            <person name="Le Bail A."/>
            <person name="Leblanc C."/>
            <person name="Lerouge P."/>
            <person name="Lohr M."/>
            <person name="Lopez P.J."/>
            <person name="Martens C."/>
            <person name="Maumus F."/>
            <person name="Michel G."/>
            <person name="Miranda-Saavedra D."/>
            <person name="Morales J."/>
            <person name="Moreau H."/>
            <person name="Motomura T."/>
            <person name="Nagasato C."/>
            <person name="Napoli C.A."/>
            <person name="Nelson D.R."/>
            <person name="Nyvall-Collen P."/>
            <person name="Peters A.F."/>
            <person name="Pommier C."/>
            <person name="Potin P."/>
            <person name="Poulain J."/>
            <person name="Quesneville H."/>
            <person name="Read B."/>
            <person name="Rensing S.A."/>
            <person name="Ritter A."/>
            <person name="Rousvoal S."/>
            <person name="Samanta M."/>
            <person name="Samson G."/>
            <person name="Schroeder D.C."/>
            <person name="Segurens B."/>
            <person name="Strittmatter M."/>
            <person name="Tonon T."/>
            <person name="Tregear J.W."/>
            <person name="Valentin K."/>
            <person name="von Dassow P."/>
            <person name="Yamagishi T."/>
            <person name="Van de Peer Y."/>
            <person name="Wincker P."/>
        </authorList>
    </citation>
    <scope>NUCLEOTIDE SEQUENCE [LARGE SCALE GENOMIC DNA]</scope>
    <source>
        <strain evidence="3">Ec32 / CCAP1310/4</strain>
    </source>
</reference>
<dbReference type="InParanoid" id="D7FJY7"/>
<feature type="compositionally biased region" description="Basic and acidic residues" evidence="1">
    <location>
        <begin position="28"/>
        <end position="53"/>
    </location>
</feature>
<dbReference type="EMBL" id="FN649738">
    <property type="protein sequence ID" value="CBJ49076.1"/>
    <property type="molecule type" value="Genomic_DNA"/>
</dbReference>
<name>D7FJY7_ECTSI</name>
<organism evidence="2 3">
    <name type="scientific">Ectocarpus siliculosus</name>
    <name type="common">Brown alga</name>
    <name type="synonym">Conferva siliculosa</name>
    <dbReference type="NCBI Taxonomy" id="2880"/>
    <lineage>
        <taxon>Eukaryota</taxon>
        <taxon>Sar</taxon>
        <taxon>Stramenopiles</taxon>
        <taxon>Ochrophyta</taxon>
        <taxon>PX clade</taxon>
        <taxon>Phaeophyceae</taxon>
        <taxon>Ectocarpales</taxon>
        <taxon>Ectocarpaceae</taxon>
        <taxon>Ectocarpus</taxon>
    </lineage>
</organism>
<feature type="compositionally biased region" description="Gly residues" evidence="1">
    <location>
        <begin position="376"/>
        <end position="385"/>
    </location>
</feature>
<evidence type="ECO:0000256" key="1">
    <source>
        <dbReference type="SAM" id="MobiDB-lite"/>
    </source>
</evidence>